<organism evidence="1 2">
    <name type="scientific">Fraserbacteria sp. (strain RBG_16_55_9)</name>
    <dbReference type="NCBI Taxonomy" id="1817864"/>
    <lineage>
        <taxon>Bacteria</taxon>
        <taxon>Candidatus Fraseribacteriota</taxon>
    </lineage>
</organism>
<name>A0A1F5URJ6_FRAXR</name>
<dbReference type="EMBL" id="MFGX01000097">
    <property type="protein sequence ID" value="OGF53776.1"/>
    <property type="molecule type" value="Genomic_DNA"/>
</dbReference>
<dbReference type="Proteomes" id="UP000179157">
    <property type="component" value="Unassembled WGS sequence"/>
</dbReference>
<evidence type="ECO:0000313" key="2">
    <source>
        <dbReference type="Proteomes" id="UP000179157"/>
    </source>
</evidence>
<gene>
    <name evidence="1" type="ORF">A2Z21_03470</name>
</gene>
<comment type="caution">
    <text evidence="1">The sequence shown here is derived from an EMBL/GenBank/DDBJ whole genome shotgun (WGS) entry which is preliminary data.</text>
</comment>
<protein>
    <submittedName>
        <fullName evidence="1">Uncharacterized protein</fullName>
    </submittedName>
</protein>
<evidence type="ECO:0000313" key="1">
    <source>
        <dbReference type="EMBL" id="OGF53776.1"/>
    </source>
</evidence>
<accession>A0A1F5URJ6</accession>
<sequence length="69" mass="8048">MPNDHPALWQALHHLQYQQLLKEAEEWRLLGQGQRRPTGSRLHQKLVSSLGDLLVELGSRLKQFERPVL</sequence>
<dbReference type="AlphaFoldDB" id="A0A1F5URJ6"/>
<proteinExistence type="predicted"/>
<reference evidence="1 2" key="1">
    <citation type="journal article" date="2016" name="Nat. Commun.">
        <title>Thousands of microbial genomes shed light on interconnected biogeochemical processes in an aquifer system.</title>
        <authorList>
            <person name="Anantharaman K."/>
            <person name="Brown C.T."/>
            <person name="Hug L.A."/>
            <person name="Sharon I."/>
            <person name="Castelle C.J."/>
            <person name="Probst A.J."/>
            <person name="Thomas B.C."/>
            <person name="Singh A."/>
            <person name="Wilkins M.J."/>
            <person name="Karaoz U."/>
            <person name="Brodie E.L."/>
            <person name="Williams K.H."/>
            <person name="Hubbard S.S."/>
            <person name="Banfield J.F."/>
        </authorList>
    </citation>
    <scope>NUCLEOTIDE SEQUENCE [LARGE SCALE GENOMIC DNA]</scope>
    <source>
        <strain evidence="2">RBG_16_55_9</strain>
    </source>
</reference>